<evidence type="ECO:0000313" key="2">
    <source>
        <dbReference type="EMBL" id="MEE2566338.1"/>
    </source>
</evidence>
<evidence type="ECO:0000313" key="3">
    <source>
        <dbReference type="Proteomes" id="UP001310692"/>
    </source>
</evidence>
<dbReference type="Proteomes" id="UP001310692">
    <property type="component" value="Unassembled WGS sequence"/>
</dbReference>
<keyword evidence="1" id="KW-0812">Transmembrane</keyword>
<gene>
    <name evidence="2" type="ORF">V0U35_06560</name>
</gene>
<keyword evidence="1" id="KW-0472">Membrane</keyword>
<name>A0ABU7LXR0_9PROT</name>
<feature type="transmembrane region" description="Helical" evidence="1">
    <location>
        <begin position="12"/>
        <end position="33"/>
    </location>
</feature>
<sequence>MNRFKRGAIGGRFLLLALIILGLFMAYTGYWFYARSQIIASTEAWIDEQGAAGYVITRERLNVGGFPYRFEVVIDRPHIEAPDTEGGWTADAERLTAHALPYDFSRWIVDVGTPIMVDWPTPVRSVHRVEATHARISLSGNGRSTQRLGVELDGLNILTLEGEPRPVRSAERMRLVAESNDDGIMQVRAAFGEIRLNPEFGDGRLREAFGEDVALAQLGLSIQHWPELARNGDAGEWARARGRMVILDTRLDWGDLDISAEGDITLDGQLRPEGRLSLYFLDPGLVADRLESSGVISADDARALRLLSQAAPRDERGSALPLLLRNGGIYLGPVRLGETGSLAEN</sequence>
<comment type="caution">
    <text evidence="2">The sequence shown here is derived from an EMBL/GenBank/DDBJ whole genome shotgun (WGS) entry which is preliminary data.</text>
</comment>
<proteinExistence type="predicted"/>
<organism evidence="2 3">
    <name type="scientific">Hyphobacterium marinum</name>
    <dbReference type="NCBI Taxonomy" id="3116574"/>
    <lineage>
        <taxon>Bacteria</taxon>
        <taxon>Pseudomonadati</taxon>
        <taxon>Pseudomonadota</taxon>
        <taxon>Alphaproteobacteria</taxon>
        <taxon>Maricaulales</taxon>
        <taxon>Maricaulaceae</taxon>
        <taxon>Hyphobacterium</taxon>
    </lineage>
</organism>
<protein>
    <submittedName>
        <fullName evidence="2">DUF2125 domain-containing protein</fullName>
    </submittedName>
</protein>
<accession>A0ABU7LXR0</accession>
<dbReference type="RefSeq" id="WP_330195877.1">
    <property type="nucleotide sequence ID" value="NZ_JAZDRO010000002.1"/>
</dbReference>
<evidence type="ECO:0000256" key="1">
    <source>
        <dbReference type="SAM" id="Phobius"/>
    </source>
</evidence>
<keyword evidence="3" id="KW-1185">Reference proteome</keyword>
<reference evidence="2 3" key="1">
    <citation type="submission" date="2024-01" db="EMBL/GenBank/DDBJ databases">
        <title>Hyphobacterium bacterium isolated from marine sediment.</title>
        <authorList>
            <person name="Zhao S."/>
        </authorList>
    </citation>
    <scope>NUCLEOTIDE SEQUENCE [LARGE SCALE GENOMIC DNA]</scope>
    <source>
        <strain evidence="2 3">Y60-23</strain>
    </source>
</reference>
<dbReference type="EMBL" id="JAZDRO010000002">
    <property type="protein sequence ID" value="MEE2566338.1"/>
    <property type="molecule type" value="Genomic_DNA"/>
</dbReference>
<dbReference type="Pfam" id="PF09898">
    <property type="entry name" value="DUF2125"/>
    <property type="match status" value="1"/>
</dbReference>
<dbReference type="InterPro" id="IPR018666">
    <property type="entry name" value="DUF2125"/>
</dbReference>
<keyword evidence="1" id="KW-1133">Transmembrane helix</keyword>